<keyword evidence="2" id="KW-0472">Membrane</keyword>
<dbReference type="Proteomes" id="UP000054526">
    <property type="component" value="Unassembled WGS sequence"/>
</dbReference>
<comment type="caution">
    <text evidence="3">The sequence shown here is derived from an EMBL/GenBank/DDBJ whole genome shotgun (WGS) entry which is preliminary data.</text>
</comment>
<gene>
    <name evidence="3" type="ORF">SD71_09340</name>
</gene>
<dbReference type="EMBL" id="JXAL01000014">
    <property type="protein sequence ID" value="KIL36153.1"/>
    <property type="molecule type" value="Genomic_DNA"/>
</dbReference>
<evidence type="ECO:0000313" key="3">
    <source>
        <dbReference type="EMBL" id="KIL36153.1"/>
    </source>
</evidence>
<evidence type="ECO:0008006" key="5">
    <source>
        <dbReference type="Google" id="ProtNLM"/>
    </source>
</evidence>
<sequence>MRDINLLPHKSFAERNLILLFLCILAAGFLLFYVQFHYANEFIASGNTAGQEKTRVEEHIRQLSDKKVPDQRTQQYRDVRLAVDQLKLRRTDWLSDITYIVGFLPRNAVIISMNADSSGLLKAEIHFQTMPAVLTYLSQLELESGYESLKVTELTKVSPEPEPAVDVSESLGFPVPAPATERGDSMPRTFDSEYYQMLIEIPLPESKRGSE</sequence>
<evidence type="ECO:0000313" key="4">
    <source>
        <dbReference type="Proteomes" id="UP000054526"/>
    </source>
</evidence>
<proteinExistence type="predicted"/>
<evidence type="ECO:0000256" key="1">
    <source>
        <dbReference type="SAM" id="MobiDB-lite"/>
    </source>
</evidence>
<keyword evidence="4" id="KW-1185">Reference proteome</keyword>
<accession>A0ABR5A6B0</accession>
<keyword evidence="2" id="KW-1133">Transmembrane helix</keyword>
<reference evidence="3 4" key="1">
    <citation type="submission" date="2014-12" db="EMBL/GenBank/DDBJ databases">
        <title>Draft genome sequence of Cohnella kolymensis strain B-2846.</title>
        <authorList>
            <person name="Karlyshev A.V."/>
            <person name="Kudryashova E.B."/>
        </authorList>
    </citation>
    <scope>NUCLEOTIDE SEQUENCE [LARGE SCALE GENOMIC DNA]</scope>
    <source>
        <strain evidence="3 4">VKM B-2846</strain>
    </source>
</reference>
<keyword evidence="2" id="KW-0812">Transmembrane</keyword>
<evidence type="ECO:0000256" key="2">
    <source>
        <dbReference type="SAM" id="Phobius"/>
    </source>
</evidence>
<feature type="region of interest" description="Disordered" evidence="1">
    <location>
        <begin position="160"/>
        <end position="188"/>
    </location>
</feature>
<feature type="transmembrane region" description="Helical" evidence="2">
    <location>
        <begin position="12"/>
        <end position="34"/>
    </location>
</feature>
<organism evidence="3 4">
    <name type="scientific">Cohnella kolymensis</name>
    <dbReference type="NCBI Taxonomy" id="1590652"/>
    <lineage>
        <taxon>Bacteria</taxon>
        <taxon>Bacillati</taxon>
        <taxon>Bacillota</taxon>
        <taxon>Bacilli</taxon>
        <taxon>Bacillales</taxon>
        <taxon>Paenibacillaceae</taxon>
        <taxon>Cohnella</taxon>
    </lineage>
</organism>
<dbReference type="RefSeq" id="WP_041062122.1">
    <property type="nucleotide sequence ID" value="NZ_JXAL01000014.1"/>
</dbReference>
<name>A0ABR5A6B0_9BACL</name>
<protein>
    <recommendedName>
        <fullName evidence="5">Fimbrial assembly protein</fullName>
    </recommendedName>
</protein>